<evidence type="ECO:0000256" key="4">
    <source>
        <dbReference type="ARBA" id="ARBA00022452"/>
    </source>
</evidence>
<dbReference type="PROSITE" id="PS01156">
    <property type="entry name" value="TONB_DEPENDENT_REC_2"/>
    <property type="match status" value="1"/>
</dbReference>
<keyword evidence="7 17" id="KW-0732">Signal</keyword>
<dbReference type="OrthoDB" id="9760333at2"/>
<evidence type="ECO:0000256" key="10">
    <source>
        <dbReference type="ARBA" id="ARBA00023077"/>
    </source>
</evidence>
<dbReference type="RefSeq" id="WP_066521868.1">
    <property type="nucleotide sequence ID" value="NZ_AP017655.1"/>
</dbReference>
<dbReference type="GO" id="GO:0038023">
    <property type="term" value="F:signaling receptor activity"/>
    <property type="evidence" value="ECO:0007669"/>
    <property type="project" value="InterPro"/>
</dbReference>
<reference evidence="19 20" key="1">
    <citation type="submission" date="2016-10" db="EMBL/GenBank/DDBJ databases">
        <title>Complete Genome Sequence of the Nonylphenol-Degrading Bacterium Sphingobium cloacae JCM 10874T.</title>
        <authorList>
            <person name="Ootsuka M."/>
            <person name="Nishizawa T."/>
            <person name="Ohta H."/>
        </authorList>
    </citation>
    <scope>NUCLEOTIDE SEQUENCE [LARGE SCALE GENOMIC DNA]</scope>
    <source>
        <strain evidence="19 20">JCM 10874</strain>
    </source>
</reference>
<evidence type="ECO:0000256" key="2">
    <source>
        <dbReference type="ARBA" id="ARBA00009810"/>
    </source>
</evidence>
<evidence type="ECO:0000256" key="13">
    <source>
        <dbReference type="ARBA" id="ARBA00023237"/>
    </source>
</evidence>
<evidence type="ECO:0000256" key="7">
    <source>
        <dbReference type="ARBA" id="ARBA00022729"/>
    </source>
</evidence>
<evidence type="ECO:0000256" key="6">
    <source>
        <dbReference type="ARBA" id="ARBA00022692"/>
    </source>
</evidence>
<evidence type="ECO:0000256" key="5">
    <source>
        <dbReference type="ARBA" id="ARBA00022496"/>
    </source>
</evidence>
<dbReference type="InterPro" id="IPR036942">
    <property type="entry name" value="Beta-barrel_TonB_sf"/>
</dbReference>
<evidence type="ECO:0000256" key="16">
    <source>
        <dbReference type="RuleBase" id="RU003357"/>
    </source>
</evidence>
<evidence type="ECO:0000259" key="18">
    <source>
        <dbReference type="SMART" id="SM00965"/>
    </source>
</evidence>
<evidence type="ECO:0000256" key="12">
    <source>
        <dbReference type="ARBA" id="ARBA00023170"/>
    </source>
</evidence>
<dbReference type="GO" id="GO:0015891">
    <property type="term" value="P:siderophore transport"/>
    <property type="evidence" value="ECO:0007669"/>
    <property type="project" value="InterPro"/>
</dbReference>
<dbReference type="PROSITE" id="PS52016">
    <property type="entry name" value="TONB_DEPENDENT_REC_3"/>
    <property type="match status" value="1"/>
</dbReference>
<dbReference type="Pfam" id="PF07660">
    <property type="entry name" value="STN"/>
    <property type="match status" value="1"/>
</dbReference>
<dbReference type="PANTHER" id="PTHR32552">
    <property type="entry name" value="FERRICHROME IRON RECEPTOR-RELATED"/>
    <property type="match status" value="1"/>
</dbReference>
<dbReference type="InterPro" id="IPR010105">
    <property type="entry name" value="TonB_sidphr_rcpt"/>
</dbReference>
<keyword evidence="20" id="KW-1185">Reference proteome</keyword>
<sequence>MAIVGVRSGWRTLLASTALVAMVAGIGSYPAQAQSAAQAGTQQFDIPAQSLASALMRFSRETRLELFYNAELAQGRTTQGVSGNFAPAEALSRLLVGTGLTFKFTNATTITLERAPQAADGTIALGPVRVEGVAESAFNRVFSDPAATEATKSYAAQAVTIGKVPQTLREIPQSITVMTRQIIEDQSLDSVEQLLSRSPGVVFTTDAWARGLGYSRGFQIANYQLDGGNVAYDSGFRPNQDLAMYDRVEILRGSDGLFSGTGLPGGTINLVRKRPLREAQLKFAASAASWDNYRLEADATGPLALDGALRMRLVGVYQNRHFFYSPSADEKILVYGIVEADLGPDTLISVGGSHQWQDGAQFTTGLPHYTDGSDMNLPRSFATTADWAGRKAKNTEFFANIEHKFGESWAVKLSATQQKYSLSGLDFNAQGSMSADDTILFANPRAFEGSNKATVLEATLSGDFQLFGQNHSLIVGASYQKSKAGQSTYYTYDRFPDDVSIFDFDPLLYPEPEVGGLRATWPKYGAKQIGFYGKLHAHLTDNMSFILGGRVTSYNYSAPYMAYLEDGTIRSTSTTQYKENGILTPYGALIYAFDKNWSVYGSVAEIHQSQAQRLSGPLPGTPLKPITGRNYEIGIKGALRDETLNISLALYRIERNGEAVLDNSYPRETTDLGISCCYVSQGEVVSKGIDAEITGEITPGWQILMGYTFNINKNKKSDARYHTATPRHLLKVWTSYILPGELSAWTVGGGFTAQTKQYNSGSEWDNKIYDYVNYYISQKGYIVANATIDYKFNDRWSASFNLNNIFDKKYYQTLGTAIAGSWYGEPRNFRLTLRAGF</sequence>
<dbReference type="Gene3D" id="3.55.50.30">
    <property type="match status" value="1"/>
</dbReference>
<evidence type="ECO:0000256" key="9">
    <source>
        <dbReference type="ARBA" id="ARBA00023065"/>
    </source>
</evidence>
<dbReference type="Gene3D" id="2.40.170.20">
    <property type="entry name" value="TonB-dependent receptor, beta-barrel domain"/>
    <property type="match status" value="1"/>
</dbReference>
<dbReference type="NCBIfam" id="TIGR01783">
    <property type="entry name" value="TonB-siderophor"/>
    <property type="match status" value="1"/>
</dbReference>
<dbReference type="CDD" id="cd01347">
    <property type="entry name" value="ligand_gated_channel"/>
    <property type="match status" value="1"/>
</dbReference>
<name>A0A1E1F0P9_9SPHN</name>
<dbReference type="InterPro" id="IPR039426">
    <property type="entry name" value="TonB-dep_rcpt-like"/>
</dbReference>
<dbReference type="InterPro" id="IPR037066">
    <property type="entry name" value="Plug_dom_sf"/>
</dbReference>
<feature type="domain" description="Secretin/TonB short N-terminal" evidence="18">
    <location>
        <begin position="64"/>
        <end position="115"/>
    </location>
</feature>
<keyword evidence="8" id="KW-0408">Iron</keyword>
<evidence type="ECO:0000313" key="20">
    <source>
        <dbReference type="Proteomes" id="UP000218272"/>
    </source>
</evidence>
<keyword evidence="9" id="KW-0406">Ion transport</keyword>
<dbReference type="Gene3D" id="2.170.130.10">
    <property type="entry name" value="TonB-dependent receptor, plug domain"/>
    <property type="match status" value="1"/>
</dbReference>
<proteinExistence type="inferred from homology"/>
<comment type="similarity">
    <text evidence="2 14 16">Belongs to the TonB-dependent receptor family.</text>
</comment>
<evidence type="ECO:0000256" key="15">
    <source>
        <dbReference type="PROSITE-ProRule" id="PRU10144"/>
    </source>
</evidence>
<evidence type="ECO:0000256" key="3">
    <source>
        <dbReference type="ARBA" id="ARBA00022448"/>
    </source>
</evidence>
<keyword evidence="6 14" id="KW-0812">Transmembrane</keyword>
<dbReference type="Proteomes" id="UP000218272">
    <property type="component" value="Chromosome SCLO_1"/>
</dbReference>
<protein>
    <submittedName>
        <fullName evidence="19">TonB-dependent siderophore receptor</fullName>
    </submittedName>
</protein>
<feature type="chain" id="PRO_5009112388" evidence="17">
    <location>
        <begin position="34"/>
        <end position="837"/>
    </location>
</feature>
<keyword evidence="4 14" id="KW-1134">Transmembrane beta strand</keyword>
<evidence type="ECO:0000256" key="8">
    <source>
        <dbReference type="ARBA" id="ARBA00023004"/>
    </source>
</evidence>
<dbReference type="KEGG" id="sclo:SCLO_1010450"/>
<feature type="short sequence motif" description="TonB C-terminal box" evidence="15">
    <location>
        <begin position="820"/>
        <end position="837"/>
    </location>
</feature>
<evidence type="ECO:0000313" key="19">
    <source>
        <dbReference type="EMBL" id="BAV64085.1"/>
    </source>
</evidence>
<dbReference type="AlphaFoldDB" id="A0A1E1F0P9"/>
<comment type="subcellular location">
    <subcellularLocation>
        <location evidence="1 14">Cell outer membrane</location>
        <topology evidence="1 14">Multi-pass membrane protein</topology>
    </subcellularLocation>
</comment>
<dbReference type="PANTHER" id="PTHR32552:SF74">
    <property type="entry name" value="HYDROXAMATE SIDEROPHORE RECEPTOR FHUE"/>
    <property type="match status" value="1"/>
</dbReference>
<dbReference type="InterPro" id="IPR011662">
    <property type="entry name" value="Secretin/TonB_short_N"/>
</dbReference>
<dbReference type="SMART" id="SM00965">
    <property type="entry name" value="STN"/>
    <property type="match status" value="1"/>
</dbReference>
<dbReference type="InterPro" id="IPR000531">
    <property type="entry name" value="Beta-barrel_TonB"/>
</dbReference>
<dbReference type="SUPFAM" id="SSF56935">
    <property type="entry name" value="Porins"/>
    <property type="match status" value="1"/>
</dbReference>
<dbReference type="InterPro" id="IPR010917">
    <property type="entry name" value="TonB_rcpt_CS"/>
</dbReference>
<keyword evidence="5" id="KW-0410">Iron transport</keyword>
<evidence type="ECO:0000256" key="14">
    <source>
        <dbReference type="PROSITE-ProRule" id="PRU01360"/>
    </source>
</evidence>
<evidence type="ECO:0000256" key="11">
    <source>
        <dbReference type="ARBA" id="ARBA00023136"/>
    </source>
</evidence>
<keyword evidence="13 14" id="KW-0998">Cell outer membrane</keyword>
<keyword evidence="10 16" id="KW-0798">TonB box</keyword>
<keyword evidence="3 14" id="KW-0813">Transport</keyword>
<dbReference type="GO" id="GO:0009279">
    <property type="term" value="C:cell outer membrane"/>
    <property type="evidence" value="ECO:0007669"/>
    <property type="project" value="UniProtKB-SubCell"/>
</dbReference>
<gene>
    <name evidence="19" type="ORF">SCLO_1010450</name>
</gene>
<evidence type="ECO:0000256" key="17">
    <source>
        <dbReference type="SAM" id="SignalP"/>
    </source>
</evidence>
<dbReference type="EMBL" id="AP017655">
    <property type="protein sequence ID" value="BAV64085.1"/>
    <property type="molecule type" value="Genomic_DNA"/>
</dbReference>
<feature type="signal peptide" evidence="17">
    <location>
        <begin position="1"/>
        <end position="33"/>
    </location>
</feature>
<dbReference type="InterPro" id="IPR012910">
    <property type="entry name" value="Plug_dom"/>
</dbReference>
<organism evidence="19 20">
    <name type="scientific">Sphingobium cloacae</name>
    <dbReference type="NCBI Taxonomy" id="120107"/>
    <lineage>
        <taxon>Bacteria</taxon>
        <taxon>Pseudomonadati</taxon>
        <taxon>Pseudomonadota</taxon>
        <taxon>Alphaproteobacteria</taxon>
        <taxon>Sphingomonadales</taxon>
        <taxon>Sphingomonadaceae</taxon>
        <taxon>Sphingobium</taxon>
    </lineage>
</organism>
<dbReference type="Pfam" id="PF07715">
    <property type="entry name" value="Plug"/>
    <property type="match status" value="1"/>
</dbReference>
<keyword evidence="11 14" id="KW-0472">Membrane</keyword>
<accession>A0A1E1F0P9</accession>
<evidence type="ECO:0000256" key="1">
    <source>
        <dbReference type="ARBA" id="ARBA00004571"/>
    </source>
</evidence>
<keyword evidence="12 19" id="KW-0675">Receptor</keyword>
<dbReference type="Pfam" id="PF00593">
    <property type="entry name" value="TonB_dep_Rec_b-barrel"/>
    <property type="match status" value="1"/>
</dbReference>
<dbReference type="GO" id="GO:0015344">
    <property type="term" value="F:siderophore uptake transmembrane transporter activity"/>
    <property type="evidence" value="ECO:0007669"/>
    <property type="project" value="TreeGrafter"/>
</dbReference>